<dbReference type="Proteomes" id="UP000483379">
    <property type="component" value="Unassembled WGS sequence"/>
</dbReference>
<accession>A0A6M0K5Y6</accession>
<reference evidence="1 2" key="1">
    <citation type="submission" date="2020-02" db="EMBL/GenBank/DDBJ databases">
        <title>Genome sequences of Thiorhodococcus mannitoliphagus and Thiorhodococcus minor, purple sulfur photosynthetic bacteria in the gammaproteobacterial family, Chromatiaceae.</title>
        <authorList>
            <person name="Aviles F.A."/>
            <person name="Meyer T.E."/>
            <person name="Kyndt J.A."/>
        </authorList>
    </citation>
    <scope>NUCLEOTIDE SEQUENCE [LARGE SCALE GENOMIC DNA]</scope>
    <source>
        <strain evidence="1 2">DSM 11518</strain>
    </source>
</reference>
<dbReference type="AlphaFoldDB" id="A0A6M0K5Y6"/>
<protein>
    <recommendedName>
        <fullName evidence="3">DUF3037 domain-containing protein</fullName>
    </recommendedName>
</protein>
<evidence type="ECO:0008006" key="3">
    <source>
        <dbReference type="Google" id="ProtNLM"/>
    </source>
</evidence>
<dbReference type="EMBL" id="JAAIJQ010000106">
    <property type="protein sequence ID" value="NEV64721.1"/>
    <property type="molecule type" value="Genomic_DNA"/>
</dbReference>
<gene>
    <name evidence="1" type="ORF">G3446_23100</name>
</gene>
<keyword evidence="2" id="KW-1185">Reference proteome</keyword>
<evidence type="ECO:0000313" key="1">
    <source>
        <dbReference type="EMBL" id="NEV64721.1"/>
    </source>
</evidence>
<sequence length="293" mass="32776">MSLYANLRQMASPVPTPAVSGQWFNIRFIPDLSTGERLNLGVGLLGEDGRIHAKLLTDFTRLHCLYGERIDSDELRFLLDLLRHGWSHPEEALRSPSPHLLFSPLKYAAGDSLEAILEDLYQVTVTLEPSPQTDRKATRDTHMIDTKTARERVFEAMVRKAPLSASLLAPNPIWPVNGGKLLDMPIRAPSQFATLISVWHTRSERREITALRAQADLDAARTLFPDDTGGLFILRPPPGEPGYDEAQQRKIDQVIEMTTWRLGVQGMPCEAEHDPEALAERVLSWSEQAGARA</sequence>
<name>A0A6M0K5Y6_9GAMM</name>
<dbReference type="RefSeq" id="WP_164455735.1">
    <property type="nucleotide sequence ID" value="NZ_JAAIJQ010000106.1"/>
</dbReference>
<comment type="caution">
    <text evidence="1">The sequence shown here is derived from an EMBL/GenBank/DDBJ whole genome shotgun (WGS) entry which is preliminary data.</text>
</comment>
<proteinExistence type="predicted"/>
<evidence type="ECO:0000313" key="2">
    <source>
        <dbReference type="Proteomes" id="UP000483379"/>
    </source>
</evidence>
<organism evidence="1 2">
    <name type="scientific">Thiorhodococcus minor</name>
    <dbReference type="NCBI Taxonomy" id="57489"/>
    <lineage>
        <taxon>Bacteria</taxon>
        <taxon>Pseudomonadati</taxon>
        <taxon>Pseudomonadota</taxon>
        <taxon>Gammaproteobacteria</taxon>
        <taxon>Chromatiales</taxon>
        <taxon>Chromatiaceae</taxon>
        <taxon>Thiorhodococcus</taxon>
    </lineage>
</organism>